<dbReference type="Pfam" id="PF04138">
    <property type="entry name" value="GtrA_DPMS_TM"/>
    <property type="match status" value="1"/>
</dbReference>
<dbReference type="HOGENOM" id="CLU_1685486_0_0_10"/>
<evidence type="ECO:0000256" key="1">
    <source>
        <dbReference type="ARBA" id="ARBA00004141"/>
    </source>
</evidence>
<dbReference type="EMBL" id="ADLE01000008">
    <property type="protein sequence ID" value="EJZ64528.1"/>
    <property type="molecule type" value="Genomic_DNA"/>
</dbReference>
<feature type="transmembrane region" description="Helical" evidence="5">
    <location>
        <begin position="107"/>
        <end position="128"/>
    </location>
</feature>
<dbReference type="RefSeq" id="WP_008861496.1">
    <property type="nucleotide sequence ID" value="NZ_CAXSNY010000001.1"/>
</dbReference>
<keyword evidence="4 5" id="KW-0472">Membrane</keyword>
<reference evidence="7 8" key="1">
    <citation type="submission" date="2012-08" db="EMBL/GenBank/DDBJ databases">
        <title>The Genome Sequence of Barnesiella intestinihominis YIT 11860.</title>
        <authorList>
            <consortium name="The Broad Institute Genome Sequencing Platform"/>
            <person name="Earl A."/>
            <person name="Ward D."/>
            <person name="Feldgarden M."/>
            <person name="Gevers D."/>
            <person name="Morotomi M."/>
            <person name="Walker B."/>
            <person name="Young S.K."/>
            <person name="Zeng Q."/>
            <person name="Gargeya S."/>
            <person name="Fitzgerald M."/>
            <person name="Haas B."/>
            <person name="Abouelleil A."/>
            <person name="Alvarado L."/>
            <person name="Arachchi H.M."/>
            <person name="Berlin A.M."/>
            <person name="Chapman S.B."/>
            <person name="Goldberg J."/>
            <person name="Griggs A."/>
            <person name="Gujja S."/>
            <person name="Hansen M."/>
            <person name="Howarth C."/>
            <person name="Imamovic A."/>
            <person name="Larimer J."/>
            <person name="McCowen C."/>
            <person name="Montmayeur A."/>
            <person name="Murphy C."/>
            <person name="Neiman D."/>
            <person name="Pearson M."/>
            <person name="Priest M."/>
            <person name="Roberts A."/>
            <person name="Saif S."/>
            <person name="Shea T."/>
            <person name="Sisk P."/>
            <person name="Sykes S."/>
            <person name="Wortman J."/>
            <person name="Nusbaum C."/>
            <person name="Birren B."/>
        </authorList>
    </citation>
    <scope>NUCLEOTIDE SEQUENCE [LARGE SCALE GENOMIC DNA]</scope>
    <source>
        <strain evidence="7 8">YIT 11860</strain>
    </source>
</reference>
<dbReference type="Proteomes" id="UP000006044">
    <property type="component" value="Unassembled WGS sequence"/>
</dbReference>
<dbReference type="GeneID" id="77848309"/>
<keyword evidence="3 5" id="KW-1133">Transmembrane helix</keyword>
<dbReference type="eggNOG" id="ENOG5032XM6">
    <property type="taxonomic scope" value="Bacteria"/>
</dbReference>
<feature type="domain" description="GtrA/DPMS transmembrane" evidence="6">
    <location>
        <begin position="10"/>
        <end position="133"/>
    </location>
</feature>
<evidence type="ECO:0000256" key="5">
    <source>
        <dbReference type="SAM" id="Phobius"/>
    </source>
</evidence>
<sequence>MLKLRIYLQFVVSRLLGTGVDTLILWICSTFIFSSYWEVYVLSPIISFEFAVLSNFLCSYFWIWKSRIGRRSTSDFCIRFLMFNLSSGAGFLMKMFFLLIFQKIFGWDVIYCNLAALLISGLFNYFVADMLVFKSRKRVKVESFDSNDC</sequence>
<gene>
    <name evidence="7" type="ORF">HMPREF9448_01006</name>
</gene>
<dbReference type="AlphaFoldDB" id="K0WZC1"/>
<dbReference type="STRING" id="742726.HMPREF9448_01006"/>
<keyword evidence="8" id="KW-1185">Reference proteome</keyword>
<feature type="transmembrane region" description="Helical" evidence="5">
    <location>
        <begin position="39"/>
        <end position="64"/>
    </location>
</feature>
<keyword evidence="2 5" id="KW-0812">Transmembrane</keyword>
<dbReference type="PATRIC" id="fig|742726.3.peg.1070"/>
<protein>
    <recommendedName>
        <fullName evidence="6">GtrA/DPMS transmembrane domain-containing protein</fullName>
    </recommendedName>
</protein>
<evidence type="ECO:0000256" key="3">
    <source>
        <dbReference type="ARBA" id="ARBA00022989"/>
    </source>
</evidence>
<evidence type="ECO:0000256" key="4">
    <source>
        <dbReference type="ARBA" id="ARBA00023136"/>
    </source>
</evidence>
<feature type="transmembrane region" description="Helical" evidence="5">
    <location>
        <begin position="76"/>
        <end position="101"/>
    </location>
</feature>
<evidence type="ECO:0000256" key="2">
    <source>
        <dbReference type="ARBA" id="ARBA00022692"/>
    </source>
</evidence>
<accession>K0WZC1</accession>
<dbReference type="GO" id="GO:0016020">
    <property type="term" value="C:membrane"/>
    <property type="evidence" value="ECO:0007669"/>
    <property type="project" value="UniProtKB-SubCell"/>
</dbReference>
<proteinExistence type="predicted"/>
<evidence type="ECO:0000313" key="8">
    <source>
        <dbReference type="Proteomes" id="UP000006044"/>
    </source>
</evidence>
<evidence type="ECO:0000259" key="6">
    <source>
        <dbReference type="Pfam" id="PF04138"/>
    </source>
</evidence>
<comment type="subcellular location">
    <subcellularLocation>
        <location evidence="1">Membrane</location>
        <topology evidence="1">Multi-pass membrane protein</topology>
    </subcellularLocation>
</comment>
<dbReference type="GO" id="GO:0000271">
    <property type="term" value="P:polysaccharide biosynthetic process"/>
    <property type="evidence" value="ECO:0007669"/>
    <property type="project" value="InterPro"/>
</dbReference>
<evidence type="ECO:0000313" key="7">
    <source>
        <dbReference type="EMBL" id="EJZ64528.1"/>
    </source>
</evidence>
<dbReference type="InterPro" id="IPR007267">
    <property type="entry name" value="GtrA_DPMS_TM"/>
</dbReference>
<feature type="transmembrane region" description="Helical" evidence="5">
    <location>
        <begin position="12"/>
        <end position="33"/>
    </location>
</feature>
<comment type="caution">
    <text evidence="7">The sequence shown here is derived from an EMBL/GenBank/DDBJ whole genome shotgun (WGS) entry which is preliminary data.</text>
</comment>
<organism evidence="7 8">
    <name type="scientific">Barnesiella intestinihominis YIT 11860</name>
    <dbReference type="NCBI Taxonomy" id="742726"/>
    <lineage>
        <taxon>Bacteria</taxon>
        <taxon>Pseudomonadati</taxon>
        <taxon>Bacteroidota</taxon>
        <taxon>Bacteroidia</taxon>
        <taxon>Bacteroidales</taxon>
        <taxon>Barnesiellaceae</taxon>
        <taxon>Barnesiella</taxon>
    </lineage>
</organism>
<name>K0WZC1_9BACT</name>